<dbReference type="AlphaFoldDB" id="N1QE06"/>
<dbReference type="HOGENOM" id="CLU_2962385_0_0_1"/>
<feature type="region of interest" description="Disordered" evidence="1">
    <location>
        <begin position="20"/>
        <end position="41"/>
    </location>
</feature>
<evidence type="ECO:0000313" key="2">
    <source>
        <dbReference type="EMBL" id="EMF10496.1"/>
    </source>
</evidence>
<evidence type="ECO:0000313" key="3">
    <source>
        <dbReference type="Proteomes" id="UP000016931"/>
    </source>
</evidence>
<reference evidence="2 3" key="1">
    <citation type="journal article" date="2012" name="PLoS Pathog.">
        <title>Diverse lifestyles and strategies of plant pathogenesis encoded in the genomes of eighteen Dothideomycetes fungi.</title>
        <authorList>
            <person name="Ohm R.A."/>
            <person name="Feau N."/>
            <person name="Henrissat B."/>
            <person name="Schoch C.L."/>
            <person name="Horwitz B.A."/>
            <person name="Barry K.W."/>
            <person name="Condon B.J."/>
            <person name="Copeland A.C."/>
            <person name="Dhillon B."/>
            <person name="Glaser F."/>
            <person name="Hesse C.N."/>
            <person name="Kosti I."/>
            <person name="LaButti K."/>
            <person name="Lindquist E.A."/>
            <person name="Lucas S."/>
            <person name="Salamov A.A."/>
            <person name="Bradshaw R.E."/>
            <person name="Ciuffetti L."/>
            <person name="Hamelin R.C."/>
            <person name="Kema G.H.J."/>
            <person name="Lawrence C."/>
            <person name="Scott J.A."/>
            <person name="Spatafora J.W."/>
            <person name="Turgeon B.G."/>
            <person name="de Wit P.J.G.M."/>
            <person name="Zhong S."/>
            <person name="Goodwin S.B."/>
            <person name="Grigoriev I.V."/>
        </authorList>
    </citation>
    <scope>NUCLEOTIDE SEQUENCE [LARGE SCALE GENOMIC DNA]</scope>
    <source>
        <strain evidence="2 3">SO2202</strain>
    </source>
</reference>
<name>N1QE06_SPHMS</name>
<gene>
    <name evidence="2" type="ORF">SEPMUDRAFT_150589</name>
</gene>
<protein>
    <submittedName>
        <fullName evidence="2">Uncharacterized protein</fullName>
    </submittedName>
</protein>
<dbReference type="EMBL" id="KB456267">
    <property type="protein sequence ID" value="EMF10496.1"/>
    <property type="molecule type" value="Genomic_DNA"/>
</dbReference>
<dbReference type="Proteomes" id="UP000016931">
    <property type="component" value="Unassembled WGS sequence"/>
</dbReference>
<dbReference type="GeneID" id="27903410"/>
<organism evidence="2 3">
    <name type="scientific">Sphaerulina musiva (strain SO2202)</name>
    <name type="common">Poplar stem canker fungus</name>
    <name type="synonym">Septoria musiva</name>
    <dbReference type="NCBI Taxonomy" id="692275"/>
    <lineage>
        <taxon>Eukaryota</taxon>
        <taxon>Fungi</taxon>
        <taxon>Dikarya</taxon>
        <taxon>Ascomycota</taxon>
        <taxon>Pezizomycotina</taxon>
        <taxon>Dothideomycetes</taxon>
        <taxon>Dothideomycetidae</taxon>
        <taxon>Mycosphaerellales</taxon>
        <taxon>Mycosphaerellaceae</taxon>
        <taxon>Sphaerulina</taxon>
    </lineage>
</organism>
<evidence type="ECO:0000256" key="1">
    <source>
        <dbReference type="SAM" id="MobiDB-lite"/>
    </source>
</evidence>
<dbReference type="RefSeq" id="XP_016758617.1">
    <property type="nucleotide sequence ID" value="XM_016906273.1"/>
</dbReference>
<sequence>MQPCERVRFAVVSGRHADMHISSTTAQSHGNANSTSNPQMTERVCVQLSLGLASIEPRP</sequence>
<keyword evidence="3" id="KW-1185">Reference proteome</keyword>
<proteinExistence type="predicted"/>
<accession>N1QE06</accession>
<feature type="compositionally biased region" description="Polar residues" evidence="1">
    <location>
        <begin position="21"/>
        <end position="40"/>
    </location>
</feature>